<sequence>MSALQTEKQVDISSTIKEAVWSLRDNGYMRLNLIEIGILKESEVVEMQEICMSEYYKFFTDKGIDPATIQIDLNGEMKTNPYFKQSKDSAMFKAMYGQKTKDGREYINTRAPANAMNCGMGAATSQKSTYYHPRLNELREKLRPLMTALYQSPVKRHLTRFGIKLPPAKDMQLHTDMSYIKDNRDGGGARPADDPVAYHPQDDKGRPQRLQFILGLNNSESGWYGYEGAHQKYAEIGDGLNWPGKTKTIQKIPIKLMKTLGLNRVDIPTRFGEAVIWNCGLPHGNSACSKVPRLVLYVNYQSDTEQTTADRIIGLGNQPTEKKSSFGLNFQHSK</sequence>
<organism evidence="2">
    <name type="scientific">viral metagenome</name>
    <dbReference type="NCBI Taxonomy" id="1070528"/>
    <lineage>
        <taxon>unclassified sequences</taxon>
        <taxon>metagenomes</taxon>
        <taxon>organismal metagenomes</taxon>
    </lineage>
</organism>
<name>A0A6C0EPD3_9ZZZZ</name>
<protein>
    <recommendedName>
        <fullName evidence="3">Phytanoyl-CoA dioxygenase</fullName>
    </recommendedName>
</protein>
<dbReference type="SUPFAM" id="SSF51197">
    <property type="entry name" value="Clavaminate synthase-like"/>
    <property type="match status" value="1"/>
</dbReference>
<dbReference type="Gene3D" id="2.60.120.620">
    <property type="entry name" value="q2cbj1_9rhob like domain"/>
    <property type="match status" value="1"/>
</dbReference>
<feature type="compositionally biased region" description="Basic and acidic residues" evidence="1">
    <location>
        <begin position="183"/>
        <end position="193"/>
    </location>
</feature>
<proteinExistence type="predicted"/>
<evidence type="ECO:0000313" key="2">
    <source>
        <dbReference type="EMBL" id="QHT30169.1"/>
    </source>
</evidence>
<dbReference type="EMBL" id="MN738892">
    <property type="protein sequence ID" value="QHT30169.1"/>
    <property type="molecule type" value="Genomic_DNA"/>
</dbReference>
<evidence type="ECO:0000256" key="1">
    <source>
        <dbReference type="SAM" id="MobiDB-lite"/>
    </source>
</evidence>
<evidence type="ECO:0008006" key="3">
    <source>
        <dbReference type="Google" id="ProtNLM"/>
    </source>
</evidence>
<dbReference type="AlphaFoldDB" id="A0A6C0EPD3"/>
<reference evidence="2" key="1">
    <citation type="journal article" date="2020" name="Nature">
        <title>Giant virus diversity and host interactions through global metagenomics.</title>
        <authorList>
            <person name="Schulz F."/>
            <person name="Roux S."/>
            <person name="Paez-Espino D."/>
            <person name="Jungbluth S."/>
            <person name="Walsh D.A."/>
            <person name="Denef V.J."/>
            <person name="McMahon K.D."/>
            <person name="Konstantinidis K.T."/>
            <person name="Eloe-Fadrosh E.A."/>
            <person name="Kyrpides N.C."/>
            <person name="Woyke T."/>
        </authorList>
    </citation>
    <scope>NUCLEOTIDE SEQUENCE</scope>
    <source>
        <strain evidence="2">GVMAG-M-3300009149-34</strain>
    </source>
</reference>
<accession>A0A6C0EPD3</accession>
<feature type="region of interest" description="Disordered" evidence="1">
    <location>
        <begin position="183"/>
        <end position="204"/>
    </location>
</feature>